<protein>
    <recommendedName>
        <fullName evidence="6">HTH tetR-type domain-containing protein</fullName>
    </recommendedName>
</protein>
<name>A0ABQ4E193_9ACTN</name>
<evidence type="ECO:0000256" key="5">
    <source>
        <dbReference type="SAM" id="MobiDB-lite"/>
    </source>
</evidence>
<dbReference type="PROSITE" id="PS50977">
    <property type="entry name" value="HTH_TETR_2"/>
    <property type="match status" value="1"/>
</dbReference>
<accession>A0ABQ4E193</accession>
<gene>
    <name evidence="7" type="ORF">Pen02_33730</name>
</gene>
<organism evidence="7 8">
    <name type="scientific">Plantactinospora endophytica</name>
    <dbReference type="NCBI Taxonomy" id="673535"/>
    <lineage>
        <taxon>Bacteria</taxon>
        <taxon>Bacillati</taxon>
        <taxon>Actinomycetota</taxon>
        <taxon>Actinomycetes</taxon>
        <taxon>Micromonosporales</taxon>
        <taxon>Micromonosporaceae</taxon>
        <taxon>Plantactinospora</taxon>
    </lineage>
</organism>
<keyword evidence="2 4" id="KW-0238">DNA-binding</keyword>
<feature type="region of interest" description="Disordered" evidence="5">
    <location>
        <begin position="222"/>
        <end position="260"/>
    </location>
</feature>
<dbReference type="Gene3D" id="1.10.357.10">
    <property type="entry name" value="Tetracycline Repressor, domain 2"/>
    <property type="match status" value="1"/>
</dbReference>
<evidence type="ECO:0000256" key="1">
    <source>
        <dbReference type="ARBA" id="ARBA00023015"/>
    </source>
</evidence>
<dbReference type="SUPFAM" id="SSF46689">
    <property type="entry name" value="Homeodomain-like"/>
    <property type="match status" value="1"/>
</dbReference>
<dbReference type="InterPro" id="IPR011075">
    <property type="entry name" value="TetR_C"/>
</dbReference>
<evidence type="ECO:0000259" key="6">
    <source>
        <dbReference type="PROSITE" id="PS50977"/>
    </source>
</evidence>
<proteinExistence type="predicted"/>
<dbReference type="SUPFAM" id="SSF48498">
    <property type="entry name" value="Tetracyclin repressor-like, C-terminal domain"/>
    <property type="match status" value="1"/>
</dbReference>
<dbReference type="PANTHER" id="PTHR47506:SF6">
    <property type="entry name" value="HTH-TYPE TRANSCRIPTIONAL REPRESSOR NEMR"/>
    <property type="match status" value="1"/>
</dbReference>
<dbReference type="InterPro" id="IPR001647">
    <property type="entry name" value="HTH_TetR"/>
</dbReference>
<dbReference type="Proteomes" id="UP000646749">
    <property type="component" value="Unassembled WGS sequence"/>
</dbReference>
<feature type="DNA-binding region" description="H-T-H motif" evidence="4">
    <location>
        <begin position="60"/>
        <end position="79"/>
    </location>
</feature>
<dbReference type="Pfam" id="PF00440">
    <property type="entry name" value="TetR_N"/>
    <property type="match status" value="1"/>
</dbReference>
<keyword evidence="8" id="KW-1185">Reference proteome</keyword>
<dbReference type="PANTHER" id="PTHR47506">
    <property type="entry name" value="TRANSCRIPTIONAL REGULATORY PROTEIN"/>
    <property type="match status" value="1"/>
</dbReference>
<feature type="domain" description="HTH tetR-type" evidence="6">
    <location>
        <begin position="37"/>
        <end position="97"/>
    </location>
</feature>
<evidence type="ECO:0000256" key="2">
    <source>
        <dbReference type="ARBA" id="ARBA00023125"/>
    </source>
</evidence>
<dbReference type="InterPro" id="IPR036271">
    <property type="entry name" value="Tet_transcr_reg_TetR-rel_C_sf"/>
</dbReference>
<dbReference type="Pfam" id="PF16925">
    <property type="entry name" value="TetR_C_13"/>
    <property type="match status" value="1"/>
</dbReference>
<dbReference type="Gene3D" id="1.10.10.60">
    <property type="entry name" value="Homeodomain-like"/>
    <property type="match status" value="1"/>
</dbReference>
<dbReference type="EMBL" id="BONW01000016">
    <property type="protein sequence ID" value="GIG88437.1"/>
    <property type="molecule type" value="Genomic_DNA"/>
</dbReference>
<evidence type="ECO:0000313" key="8">
    <source>
        <dbReference type="Proteomes" id="UP000646749"/>
    </source>
</evidence>
<dbReference type="InterPro" id="IPR009057">
    <property type="entry name" value="Homeodomain-like_sf"/>
</dbReference>
<keyword evidence="1" id="KW-0805">Transcription regulation</keyword>
<evidence type="ECO:0000313" key="7">
    <source>
        <dbReference type="EMBL" id="GIG88437.1"/>
    </source>
</evidence>
<feature type="compositionally biased region" description="Basic and acidic residues" evidence="5">
    <location>
        <begin position="237"/>
        <end position="260"/>
    </location>
</feature>
<evidence type="ECO:0000256" key="3">
    <source>
        <dbReference type="ARBA" id="ARBA00023163"/>
    </source>
</evidence>
<evidence type="ECO:0000256" key="4">
    <source>
        <dbReference type="PROSITE-ProRule" id="PRU00335"/>
    </source>
</evidence>
<comment type="caution">
    <text evidence="7">The sequence shown here is derived from an EMBL/GenBank/DDBJ whole genome shotgun (WGS) entry which is preliminary data.</text>
</comment>
<sequence>MGYSAGTRPPRGHARRAAPTLAICERSCYQCGVSKGEATRQAVLAEATEIASRLGLGGLTIGSLAARVDMSKSGLFAHFRSKEALHLQVLGYARDAFTAEVVRPALRAPRGEARMRALFENWYRSVSLASACLFVSASTEFDDQPGPVRDQLVSDHKDLSDVIAQIFRTGIAEGQFDEAADPDQFAHDLHSVMLGAFHAARLLADPRAETWTRRAFEALLDAARPKPDAIRAQPDTVHPKPDTARPKPDAARPKPDTARP</sequence>
<keyword evidence="3" id="KW-0804">Transcription</keyword>
<reference evidence="7 8" key="1">
    <citation type="submission" date="2021-01" db="EMBL/GenBank/DDBJ databases">
        <title>Whole genome shotgun sequence of Plantactinospora endophytica NBRC 110450.</title>
        <authorList>
            <person name="Komaki H."/>
            <person name="Tamura T."/>
        </authorList>
    </citation>
    <scope>NUCLEOTIDE SEQUENCE [LARGE SCALE GENOMIC DNA]</scope>
    <source>
        <strain evidence="7 8">NBRC 110450</strain>
    </source>
</reference>